<dbReference type="EMBL" id="JACHJB010000002">
    <property type="protein sequence ID" value="MBB6347429.1"/>
    <property type="molecule type" value="Genomic_DNA"/>
</dbReference>
<feature type="chain" id="PRO_5031534309" description="DUF6294 domain-containing protein" evidence="1">
    <location>
        <begin position="30"/>
        <end position="147"/>
    </location>
</feature>
<feature type="domain" description="DUF6294" evidence="2">
    <location>
        <begin position="56"/>
        <end position="147"/>
    </location>
</feature>
<dbReference type="InterPro" id="IPR046261">
    <property type="entry name" value="DUF6294"/>
</dbReference>
<reference evidence="3 4" key="1">
    <citation type="submission" date="2020-08" db="EMBL/GenBank/DDBJ databases">
        <title>Sequencing the genomes of 1000 actinobacteria strains.</title>
        <authorList>
            <person name="Klenk H.-P."/>
        </authorList>
    </citation>
    <scope>NUCLEOTIDE SEQUENCE [LARGE SCALE GENOMIC DNA]</scope>
    <source>
        <strain evidence="3 4">DSM 45913</strain>
    </source>
</reference>
<proteinExistence type="predicted"/>
<keyword evidence="1" id="KW-0732">Signal</keyword>
<evidence type="ECO:0000313" key="3">
    <source>
        <dbReference type="EMBL" id="MBB6347429.1"/>
    </source>
</evidence>
<dbReference type="Pfam" id="PF19811">
    <property type="entry name" value="DUF6294"/>
    <property type="match status" value="1"/>
</dbReference>
<gene>
    <name evidence="3" type="ORF">FHU36_003974</name>
</gene>
<sequence length="147" mass="16077">MNTNRKMAAAAAALLTAGLAISTPAGAHAQTGAAPKTFYWNNPQRAGDCTMFEGATWTLHPDGTAYFDAVVTSGDDGDAWLMWARLKDANGAVIGALSNSRIQDPTDRAKFVKNLPSRTQRYRWFASGRFNPNLYPLIKRMQLSKHC</sequence>
<accession>A0A7X0C630</accession>
<dbReference type="AlphaFoldDB" id="A0A7X0C630"/>
<feature type="signal peptide" evidence="1">
    <location>
        <begin position="1"/>
        <end position="29"/>
    </location>
</feature>
<comment type="caution">
    <text evidence="3">The sequence shown here is derived from an EMBL/GenBank/DDBJ whole genome shotgun (WGS) entry which is preliminary data.</text>
</comment>
<keyword evidence="4" id="KW-1185">Reference proteome</keyword>
<evidence type="ECO:0000313" key="4">
    <source>
        <dbReference type="Proteomes" id="UP000583800"/>
    </source>
</evidence>
<organism evidence="3 4">
    <name type="scientific">Nonomuraea muscovyensis</name>
    <dbReference type="NCBI Taxonomy" id="1124761"/>
    <lineage>
        <taxon>Bacteria</taxon>
        <taxon>Bacillati</taxon>
        <taxon>Actinomycetota</taxon>
        <taxon>Actinomycetes</taxon>
        <taxon>Streptosporangiales</taxon>
        <taxon>Streptosporangiaceae</taxon>
        <taxon>Nonomuraea</taxon>
    </lineage>
</organism>
<evidence type="ECO:0000256" key="1">
    <source>
        <dbReference type="SAM" id="SignalP"/>
    </source>
</evidence>
<name>A0A7X0C630_9ACTN</name>
<protein>
    <recommendedName>
        <fullName evidence="2">DUF6294 domain-containing protein</fullName>
    </recommendedName>
</protein>
<dbReference type="RefSeq" id="WP_185085376.1">
    <property type="nucleotide sequence ID" value="NZ_JACHJB010000002.1"/>
</dbReference>
<evidence type="ECO:0000259" key="2">
    <source>
        <dbReference type="Pfam" id="PF19811"/>
    </source>
</evidence>
<dbReference type="Proteomes" id="UP000583800">
    <property type="component" value="Unassembled WGS sequence"/>
</dbReference>